<dbReference type="GO" id="GO:0004659">
    <property type="term" value="F:prenyltransferase activity"/>
    <property type="evidence" value="ECO:0007669"/>
    <property type="project" value="InterPro"/>
</dbReference>
<dbReference type="GO" id="GO:0008299">
    <property type="term" value="P:isoprenoid biosynthetic process"/>
    <property type="evidence" value="ECO:0007669"/>
    <property type="project" value="InterPro"/>
</dbReference>
<accession>A0A8T4CBU4</accession>
<dbReference type="EMBL" id="VGJJ01000055">
    <property type="protein sequence ID" value="MBM3282595.1"/>
    <property type="molecule type" value="Genomic_DNA"/>
</dbReference>
<sequence>MNELFTVRLNEIASRVVSSAHQKALTYAIANGKHVRPAFMERICAELNVDAQPLYDAMVGIELIHAASLVHDDIVDEDVERREK</sequence>
<protein>
    <submittedName>
        <fullName evidence="1">Polyprenyl synthetase family protein</fullName>
    </submittedName>
</protein>
<dbReference type="AlphaFoldDB" id="A0A8T4CBU4"/>
<gene>
    <name evidence="1" type="ORF">FJY86_04645</name>
</gene>
<dbReference type="Gene3D" id="1.10.600.10">
    <property type="entry name" value="Farnesyl Diphosphate Synthase"/>
    <property type="match status" value="1"/>
</dbReference>
<organism evidence="1 2">
    <name type="scientific">Candidatus Iainarchaeum sp</name>
    <dbReference type="NCBI Taxonomy" id="3101447"/>
    <lineage>
        <taxon>Archaea</taxon>
        <taxon>Candidatus Iainarchaeota</taxon>
        <taxon>Candidatus Iainarchaeia</taxon>
        <taxon>Candidatus Iainarchaeales</taxon>
        <taxon>Candidatus Iainarchaeaceae</taxon>
        <taxon>Candidatus Iainarchaeum</taxon>
    </lineage>
</organism>
<dbReference type="SUPFAM" id="SSF48576">
    <property type="entry name" value="Terpenoid synthases"/>
    <property type="match status" value="1"/>
</dbReference>
<dbReference type="Proteomes" id="UP000774699">
    <property type="component" value="Unassembled WGS sequence"/>
</dbReference>
<dbReference type="InterPro" id="IPR000092">
    <property type="entry name" value="Polyprenyl_synt"/>
</dbReference>
<comment type="caution">
    <text evidence="1">The sequence shown here is derived from an EMBL/GenBank/DDBJ whole genome shotgun (WGS) entry which is preliminary data.</text>
</comment>
<dbReference type="Pfam" id="PF00348">
    <property type="entry name" value="polyprenyl_synt"/>
    <property type="match status" value="1"/>
</dbReference>
<feature type="non-terminal residue" evidence="1">
    <location>
        <position position="84"/>
    </location>
</feature>
<dbReference type="InterPro" id="IPR008949">
    <property type="entry name" value="Isoprenoid_synthase_dom_sf"/>
</dbReference>
<name>A0A8T4CBU4_9ARCH</name>
<evidence type="ECO:0000313" key="2">
    <source>
        <dbReference type="Proteomes" id="UP000774699"/>
    </source>
</evidence>
<proteinExistence type="predicted"/>
<evidence type="ECO:0000313" key="1">
    <source>
        <dbReference type="EMBL" id="MBM3282595.1"/>
    </source>
</evidence>
<reference evidence="1" key="1">
    <citation type="submission" date="2019-03" db="EMBL/GenBank/DDBJ databases">
        <title>Lake Tanganyika Metagenome-Assembled Genomes (MAGs).</title>
        <authorList>
            <person name="Tran P."/>
        </authorList>
    </citation>
    <scope>NUCLEOTIDE SEQUENCE</scope>
    <source>
        <strain evidence="1">M_DeepCast_50m_m2_156</strain>
    </source>
</reference>